<feature type="transmembrane region" description="Helical" evidence="7">
    <location>
        <begin position="482"/>
        <end position="507"/>
    </location>
</feature>
<accession>A0A8D2ZQR6</accession>
<dbReference type="GO" id="GO:0009986">
    <property type="term" value="C:cell surface"/>
    <property type="evidence" value="ECO:0007669"/>
    <property type="project" value="TreeGrafter"/>
</dbReference>
<evidence type="ECO:0000256" key="5">
    <source>
        <dbReference type="ARBA" id="ARBA00023136"/>
    </source>
</evidence>
<dbReference type="GeneID" id="118284236"/>
<organism evidence="8 9">
    <name type="scientific">Scophthalmus maximus</name>
    <name type="common">Turbot</name>
    <name type="synonym">Psetta maxima</name>
    <dbReference type="NCBI Taxonomy" id="52904"/>
    <lineage>
        <taxon>Eukaryota</taxon>
        <taxon>Metazoa</taxon>
        <taxon>Chordata</taxon>
        <taxon>Craniata</taxon>
        <taxon>Vertebrata</taxon>
        <taxon>Euteleostomi</taxon>
        <taxon>Actinopterygii</taxon>
        <taxon>Neopterygii</taxon>
        <taxon>Teleostei</taxon>
        <taxon>Neoteleostei</taxon>
        <taxon>Acanthomorphata</taxon>
        <taxon>Carangaria</taxon>
        <taxon>Pleuronectiformes</taxon>
        <taxon>Pleuronectoidei</taxon>
        <taxon>Scophthalmidae</taxon>
        <taxon>Scophthalmus</taxon>
    </lineage>
</organism>
<dbReference type="RefSeq" id="XP_035462870.1">
    <property type="nucleotide sequence ID" value="XM_035606977.2"/>
</dbReference>
<dbReference type="GO" id="GO:0015485">
    <property type="term" value="F:cholesterol binding"/>
    <property type="evidence" value="ECO:0007669"/>
    <property type="project" value="TreeGrafter"/>
</dbReference>
<keyword evidence="3 7" id="KW-0812">Transmembrane</keyword>
<reference evidence="8" key="1">
    <citation type="submission" date="2023-05" db="EMBL/GenBank/DDBJ databases">
        <title>High-quality long-read genome of Scophthalmus maximus.</title>
        <authorList>
            <person name="Lien S."/>
            <person name="Martinez P."/>
        </authorList>
    </citation>
    <scope>NUCLEOTIDE SEQUENCE [LARGE SCALE GENOMIC DNA]</scope>
</reference>
<proteinExistence type="inferred from homology"/>
<dbReference type="Pfam" id="PF05478">
    <property type="entry name" value="Prominin"/>
    <property type="match status" value="1"/>
</dbReference>
<dbReference type="InterPro" id="IPR008795">
    <property type="entry name" value="Prominin"/>
</dbReference>
<dbReference type="PANTHER" id="PTHR22730">
    <property type="entry name" value="PROMININ PROM PROTEIN"/>
    <property type="match status" value="1"/>
</dbReference>
<comment type="subcellular location">
    <subcellularLocation>
        <location evidence="1">Cell projection</location>
        <location evidence="1">Microvillus membrane</location>
        <topology evidence="1">Multi-pass membrane protein</topology>
    </subcellularLocation>
</comment>
<protein>
    <recommendedName>
        <fullName evidence="10">Prominin-1-A-like</fullName>
    </recommendedName>
</protein>
<evidence type="ECO:0000256" key="7">
    <source>
        <dbReference type="SAM" id="Phobius"/>
    </source>
</evidence>
<keyword evidence="5 7" id="KW-0472">Membrane</keyword>
<sequence>MGSCGIVRGPGHGARAGALRAAVGVVLLGLGLSLSVPARTACAPAAALQSLTQPQYNDTDGTISSAGFLSPFVKSFLHTVQRNPFPAELILKMVHDFEQGLSDEELIKEALVYEVGFLVCAAIGVLYIVLMPVVGFFLACCRCCGNCGGKMYQKQTSSIQCRRRTLYWSVFVTTAIILAGNICMFRSNEALHVSVAQSPPQLNTTIGNIHTFLTAVPQEIFYVVNASHETIQEVNRNLDDIGPQLGTEIQERFMVTLGPALQPVRLLNQETRNISVQLNELDSSLAQLRSSMSRVQDNVTDVKNSINRTLSKPTCVGCAGLESELQRLTLDTSVAIPSLSEFQTEVDKVILLNLTSKIQQVESHFNSLPQRVIDDTKDVVQKSKQLLADIGTQISQFSSEIPLSGLTNAQGTLNQVQGEMVRMTSEVARVERIRWSVFVALCCAVLLVVVCNLLGLVLGPLGLRPKADPTKRSCTADCGGTFFMMGAGFSFLFSWLFMIVVLLLFLVGGNTYTMICRPWNDGQLLKFVDSSGFIPDIGQALGMKTNISLSDIYSDCEEDKTLWTTLHLNEVLNLEEILNVSKYTDQIQKQFEDTDITLSAITLLSPELKGQLSSFSGKANNLNSTAITQQINDLARINLNTTADELDLAASATNAAVQDELRNEANNLRQIQASIETTIIPQLETLNSTVKRLLSLTKEINGTVGEVLRNVGAAQDFLNTNTTQIVKTVSRSFLDCQLGYFNSYADWANRMITQQVGRCRPVAGALDSVEIILCSNAVASLNAFWFSLGWCMIFLIPSIIFSIKLAKYYRKMNSSDVYDEHILMNHIPRAQMLIN</sequence>
<evidence type="ECO:0000313" key="9">
    <source>
        <dbReference type="Proteomes" id="UP000694558"/>
    </source>
</evidence>
<reference evidence="8" key="2">
    <citation type="submission" date="2025-08" db="UniProtKB">
        <authorList>
            <consortium name="Ensembl"/>
        </authorList>
    </citation>
    <scope>IDENTIFICATION</scope>
</reference>
<keyword evidence="6" id="KW-0325">Glycoprotein</keyword>
<evidence type="ECO:0000313" key="8">
    <source>
        <dbReference type="Ensembl" id="ENSSMAP00000006078.1"/>
    </source>
</evidence>
<dbReference type="GO" id="GO:0016324">
    <property type="term" value="C:apical plasma membrane"/>
    <property type="evidence" value="ECO:0007669"/>
    <property type="project" value="TreeGrafter"/>
</dbReference>
<evidence type="ECO:0000256" key="3">
    <source>
        <dbReference type="ARBA" id="ARBA00022692"/>
    </source>
</evidence>
<feature type="transmembrane region" description="Helical" evidence="7">
    <location>
        <begin position="435"/>
        <end position="461"/>
    </location>
</feature>
<dbReference type="AlphaFoldDB" id="A0A8D2ZQR6"/>
<evidence type="ECO:0000256" key="2">
    <source>
        <dbReference type="ARBA" id="ARBA00006058"/>
    </source>
</evidence>
<dbReference type="KEGG" id="smau:118284236"/>
<feature type="transmembrane region" description="Helical" evidence="7">
    <location>
        <begin position="783"/>
        <end position="803"/>
    </location>
</feature>
<dbReference type="Ensembl" id="ENSSMAT00000006156.2">
    <property type="protein sequence ID" value="ENSSMAP00000006078.1"/>
    <property type="gene ID" value="ENSSMAG00000003700.2"/>
</dbReference>
<comment type="similarity">
    <text evidence="2">Belongs to the prominin family.</text>
</comment>
<dbReference type="GO" id="GO:0031528">
    <property type="term" value="C:microvillus membrane"/>
    <property type="evidence" value="ECO:0007669"/>
    <property type="project" value="UniProtKB-SubCell"/>
</dbReference>
<dbReference type="GeneTree" id="ENSGT00530000063586"/>
<name>A0A8D2ZQR6_SCOMX</name>
<gene>
    <name evidence="8" type="primary">prom2</name>
</gene>
<feature type="transmembrane region" description="Helical" evidence="7">
    <location>
        <begin position="115"/>
        <end position="145"/>
    </location>
</feature>
<dbReference type="PANTHER" id="PTHR22730:SF4">
    <property type="entry name" value="PROMININ-1-A-LIKE"/>
    <property type="match status" value="1"/>
</dbReference>
<evidence type="ECO:0000256" key="1">
    <source>
        <dbReference type="ARBA" id="ARBA00004475"/>
    </source>
</evidence>
<dbReference type="OMA" id="SLWNTLH"/>
<keyword evidence="4 7" id="KW-1133">Transmembrane helix</keyword>
<feature type="transmembrane region" description="Helical" evidence="7">
    <location>
        <begin position="166"/>
        <end position="187"/>
    </location>
</feature>
<dbReference type="OrthoDB" id="6229420at2759"/>
<dbReference type="GO" id="GO:0071914">
    <property type="term" value="C:prominosome"/>
    <property type="evidence" value="ECO:0007669"/>
    <property type="project" value="TreeGrafter"/>
</dbReference>
<evidence type="ECO:0000256" key="6">
    <source>
        <dbReference type="ARBA" id="ARBA00023180"/>
    </source>
</evidence>
<evidence type="ECO:0000256" key="4">
    <source>
        <dbReference type="ARBA" id="ARBA00022989"/>
    </source>
</evidence>
<evidence type="ECO:0008006" key="10">
    <source>
        <dbReference type="Google" id="ProtNLM"/>
    </source>
</evidence>
<dbReference type="Proteomes" id="UP000694558">
    <property type="component" value="Chromosome 15"/>
</dbReference>
<dbReference type="CTD" id="150696"/>
<dbReference type="GO" id="GO:0005929">
    <property type="term" value="C:cilium"/>
    <property type="evidence" value="ECO:0007669"/>
    <property type="project" value="TreeGrafter"/>
</dbReference>